<dbReference type="RefSeq" id="WP_089381511.1">
    <property type="nucleotide sequence ID" value="NZ_FZNT01000005.1"/>
</dbReference>
<dbReference type="InterPro" id="IPR036322">
    <property type="entry name" value="WD40_repeat_dom_sf"/>
</dbReference>
<name>A0A238X6K9_9FLAO</name>
<evidence type="ECO:0000256" key="6">
    <source>
        <dbReference type="ARBA" id="ARBA00023163"/>
    </source>
</evidence>
<dbReference type="GO" id="GO:0000155">
    <property type="term" value="F:phosphorelay sensor kinase activity"/>
    <property type="evidence" value="ECO:0007669"/>
    <property type="project" value="InterPro"/>
</dbReference>
<dbReference type="Pfam" id="PF07494">
    <property type="entry name" value="Reg_prop"/>
    <property type="match status" value="4"/>
</dbReference>
<dbReference type="SMART" id="SM00448">
    <property type="entry name" value="REC"/>
    <property type="match status" value="1"/>
</dbReference>
<evidence type="ECO:0000256" key="7">
    <source>
        <dbReference type="PROSITE-ProRule" id="PRU00169"/>
    </source>
</evidence>
<dbReference type="SMART" id="SM00342">
    <property type="entry name" value="HTH_ARAC"/>
    <property type="match status" value="1"/>
</dbReference>
<dbReference type="Pfam" id="PF07495">
    <property type="entry name" value="Y_Y_Y"/>
    <property type="match status" value="1"/>
</dbReference>
<keyword evidence="5" id="KW-0238">DNA-binding</keyword>
<dbReference type="InterPro" id="IPR015943">
    <property type="entry name" value="WD40/YVTN_repeat-like_dom_sf"/>
</dbReference>
<evidence type="ECO:0000313" key="13">
    <source>
        <dbReference type="Proteomes" id="UP000198384"/>
    </source>
</evidence>
<dbReference type="PROSITE" id="PS01124">
    <property type="entry name" value="HTH_ARAC_FAMILY_2"/>
    <property type="match status" value="1"/>
</dbReference>
<evidence type="ECO:0000256" key="8">
    <source>
        <dbReference type="SAM" id="Phobius"/>
    </source>
</evidence>
<dbReference type="GO" id="GO:0003700">
    <property type="term" value="F:DNA-binding transcription factor activity"/>
    <property type="evidence" value="ECO:0007669"/>
    <property type="project" value="InterPro"/>
</dbReference>
<dbReference type="PROSITE" id="PS50110">
    <property type="entry name" value="RESPONSE_REGULATORY"/>
    <property type="match status" value="1"/>
</dbReference>
<feature type="domain" description="Response regulatory" evidence="11">
    <location>
        <begin position="1123"/>
        <end position="1238"/>
    </location>
</feature>
<dbReference type="Pfam" id="PF00072">
    <property type="entry name" value="Response_reg"/>
    <property type="match status" value="1"/>
</dbReference>
<sequence>MLKIIKSIFFLLLLLESTSLYSQNKRFHHITSKHGLSQSEVYCFLEDSRGFMWFGTVDGLNRFDGYSIKIFNTEKNNPNSLSNNTVHSLSEDKFGRIWIGTDDGLNMYDPGTESILQVIPSSSTTQKLNIHSLLIYENHLFLGTGNGLFRIKLKKKYNQSEDLAPQLIIIDSDDQDSNISIINLKECKQGGFWMQSSSIVNQIVVEPHNNKAIIIDTVIQGSTYNFFDLVEDNSNNLWISCSRNGLIRYNLTTEKMDVFQPTSSNNGPSSLKCSEISIDNKGNLWFGTLDKGVNFITCEQLNKSKIQFEHIQHNPYDPSSLNSNLIRTLYVTKDDLLWVGTIGAGINCFDSDQKKFNHIKINTATDNGSSFIRAINIDNNDNIWAGTHSNGLYQINRYSNKITKLGLENKTVFYITHYEKDKYFICCDDGLYLIQKKSKNTIKILNHTLTNASFYIIKGEEGYYWLASFRGVFRLKIVNNKIVIDKNYPLKTYNSNSPQNCRVLFLDKKNNELLVGTEGGGLHILSLNNKQEVIKVKKHKNNPSLENSISNNYIRSIVQDDKGTFWVGTYEGLNKMVKSHNSNDVSFKTYTRKDGLPNNMINSIVEDNAGYLWVGTNNGLSKFNPINGQFINYFETDGLQSNEFSEHAVCKSKTGEIMIGGINGITTFYPKKITKSERQPQTTITDFFLNDIRVNPNQKVGKNIPLKKGITISDTITLLPKQNNIGFDFSSMLYPNAKNIKYAFMLDGFDKNWQYTEYSKTHANYTNLDYGKFTFKVKSTNGDGIWEKQPRELYINIKTPFQYTWYAYALYLIVIALTLVYFSYYSIIRYTTKNKLLLDIEHNRKIQSLNKLRTQFFINISHDLRTPLTLIKGPLENILLEKNIDKDTKGKLILIKRNVKRLNFLIEQLLDVRRAESGKLVAQLHERDIVHFTKKEIAHFSYAIHKKGLTYNVNCSSKKLIIGFDADMLSKVYFNIISNAVKYTDRGEINILIKQEHKQDDILLRNSKYESFVKVEVSDSGKGISQERLSKVFERFYQENTTKEKGYGIGLSHTYQLIEAHDGYIVAESKEKYGTTICFYIPDTTSSLSPNLKITSSEDDIFREEKDDVLIEKSQPHNDSAKTILIVEDNADMRSYIKSELINNYNIMEAEDGVIGIKIAKNHDIDLIISDVMMPNMDGITYCNYIKTNIKTSHIPVILLTAKTDKQSKYKGIETGADDYISKPFEMQYLVLRIKNLLHSREQLRKVFQNKDTFLEPSSVTVNSIDEEFLKTLMEAVEEGIPDVDFNITSLEEKLSMSHSNFYRKVKSLTGLSGKEILNEMRMKRAKQILIENKNIRVDEVAYMVGFSNPKYFGKIFKEKFGVSPTEMKSKNNSKNN</sequence>
<dbReference type="InterPro" id="IPR036890">
    <property type="entry name" value="HATPase_C_sf"/>
</dbReference>
<evidence type="ECO:0000259" key="9">
    <source>
        <dbReference type="PROSITE" id="PS01124"/>
    </source>
</evidence>
<keyword evidence="8" id="KW-0472">Membrane</keyword>
<dbReference type="EMBL" id="FZNT01000005">
    <property type="protein sequence ID" value="SNR54211.1"/>
    <property type="molecule type" value="Genomic_DNA"/>
</dbReference>
<comment type="catalytic activity">
    <reaction evidence="1">
        <text>ATP + protein L-histidine = ADP + protein N-phospho-L-histidine.</text>
        <dbReference type="EC" id="2.7.13.3"/>
    </reaction>
</comment>
<keyword evidence="6" id="KW-0804">Transcription</keyword>
<dbReference type="InterPro" id="IPR018062">
    <property type="entry name" value="HTH_AraC-typ_CS"/>
</dbReference>
<evidence type="ECO:0000256" key="5">
    <source>
        <dbReference type="ARBA" id="ARBA00023125"/>
    </source>
</evidence>
<dbReference type="Gene3D" id="3.30.565.10">
    <property type="entry name" value="Histidine kinase-like ATPase, C-terminal domain"/>
    <property type="match status" value="1"/>
</dbReference>
<dbReference type="InterPro" id="IPR005467">
    <property type="entry name" value="His_kinase_dom"/>
</dbReference>
<dbReference type="FunFam" id="1.10.287.130:FF:000045">
    <property type="entry name" value="Two-component system sensor histidine kinase/response regulator"/>
    <property type="match status" value="1"/>
</dbReference>
<evidence type="ECO:0000259" key="11">
    <source>
        <dbReference type="PROSITE" id="PS50110"/>
    </source>
</evidence>
<dbReference type="Pfam" id="PF12833">
    <property type="entry name" value="HTH_18"/>
    <property type="match status" value="1"/>
</dbReference>
<dbReference type="SUPFAM" id="SSF50978">
    <property type="entry name" value="WD40 repeat-like"/>
    <property type="match status" value="1"/>
</dbReference>
<dbReference type="Pfam" id="PF02518">
    <property type="entry name" value="HATPase_c"/>
    <property type="match status" value="1"/>
</dbReference>
<dbReference type="InterPro" id="IPR009057">
    <property type="entry name" value="Homeodomain-like_sf"/>
</dbReference>
<dbReference type="PANTHER" id="PTHR43547:SF2">
    <property type="entry name" value="HYBRID SIGNAL TRANSDUCTION HISTIDINE KINASE C"/>
    <property type="match status" value="1"/>
</dbReference>
<dbReference type="InterPro" id="IPR011047">
    <property type="entry name" value="Quinoprotein_ADH-like_sf"/>
</dbReference>
<dbReference type="FunFam" id="3.40.50.2300:FF:000138">
    <property type="entry name" value="Two-component system sensor histidine kinase/response regulator"/>
    <property type="match status" value="1"/>
</dbReference>
<feature type="modified residue" description="4-aspartylphosphate" evidence="7">
    <location>
        <position position="1171"/>
    </location>
</feature>
<feature type="domain" description="HTH araC/xylS-type" evidence="9">
    <location>
        <begin position="1271"/>
        <end position="1371"/>
    </location>
</feature>
<dbReference type="CDD" id="cd17574">
    <property type="entry name" value="REC_OmpR"/>
    <property type="match status" value="1"/>
</dbReference>
<keyword evidence="8" id="KW-1133">Transmembrane helix</keyword>
<keyword evidence="8" id="KW-0812">Transmembrane</keyword>
<gene>
    <name evidence="12" type="ORF">SAMN06265371_1051</name>
</gene>
<feature type="domain" description="Histidine kinase" evidence="10">
    <location>
        <begin position="859"/>
        <end position="1085"/>
    </location>
</feature>
<dbReference type="SMART" id="SM00387">
    <property type="entry name" value="HATPase_c"/>
    <property type="match status" value="1"/>
</dbReference>
<accession>A0A238X6K9</accession>
<dbReference type="Gene3D" id="3.40.50.2300">
    <property type="match status" value="1"/>
</dbReference>
<keyword evidence="13" id="KW-1185">Reference proteome</keyword>
<evidence type="ECO:0000313" key="12">
    <source>
        <dbReference type="EMBL" id="SNR54211.1"/>
    </source>
</evidence>
<keyword evidence="4" id="KW-0805">Transcription regulation</keyword>
<dbReference type="OrthoDB" id="358279at2"/>
<dbReference type="SUPFAM" id="SSF46689">
    <property type="entry name" value="Homeodomain-like"/>
    <property type="match status" value="1"/>
</dbReference>
<dbReference type="Gene3D" id="2.130.10.10">
    <property type="entry name" value="YVTN repeat-like/Quinoprotein amine dehydrogenase"/>
    <property type="match status" value="2"/>
</dbReference>
<dbReference type="PROSITE" id="PS00041">
    <property type="entry name" value="HTH_ARAC_FAMILY_1"/>
    <property type="match status" value="1"/>
</dbReference>
<dbReference type="SUPFAM" id="SSF55874">
    <property type="entry name" value="ATPase domain of HSP90 chaperone/DNA topoisomerase II/histidine kinase"/>
    <property type="match status" value="1"/>
</dbReference>
<organism evidence="12 13">
    <name type="scientific">Lutibacter agarilyticus</name>
    <dbReference type="NCBI Taxonomy" id="1109740"/>
    <lineage>
        <taxon>Bacteria</taxon>
        <taxon>Pseudomonadati</taxon>
        <taxon>Bacteroidota</taxon>
        <taxon>Flavobacteriia</taxon>
        <taxon>Flavobacteriales</taxon>
        <taxon>Flavobacteriaceae</taxon>
        <taxon>Lutibacter</taxon>
    </lineage>
</organism>
<reference evidence="12 13" key="1">
    <citation type="submission" date="2017-06" db="EMBL/GenBank/DDBJ databases">
        <authorList>
            <person name="Kim H.J."/>
            <person name="Triplett B.A."/>
        </authorList>
    </citation>
    <scope>NUCLEOTIDE SEQUENCE [LARGE SCALE GENOMIC DNA]</scope>
    <source>
        <strain evidence="12 13">DSM 29150</strain>
    </source>
</reference>
<dbReference type="InterPro" id="IPR001789">
    <property type="entry name" value="Sig_transdc_resp-reg_receiver"/>
</dbReference>
<dbReference type="PRINTS" id="PR00344">
    <property type="entry name" value="BCTRLSENSOR"/>
</dbReference>
<dbReference type="InterPro" id="IPR018060">
    <property type="entry name" value="HTH_AraC"/>
</dbReference>
<dbReference type="Gene3D" id="1.10.10.60">
    <property type="entry name" value="Homeodomain-like"/>
    <property type="match status" value="1"/>
</dbReference>
<dbReference type="Proteomes" id="UP000198384">
    <property type="component" value="Unassembled WGS sequence"/>
</dbReference>
<dbReference type="InterPro" id="IPR004358">
    <property type="entry name" value="Sig_transdc_His_kin-like_C"/>
</dbReference>
<dbReference type="SUPFAM" id="SSF52172">
    <property type="entry name" value="CheY-like"/>
    <property type="match status" value="1"/>
</dbReference>
<evidence type="ECO:0000256" key="4">
    <source>
        <dbReference type="ARBA" id="ARBA00023015"/>
    </source>
</evidence>
<keyword evidence="3 7" id="KW-0597">Phosphoprotein</keyword>
<dbReference type="InterPro" id="IPR036097">
    <property type="entry name" value="HisK_dim/P_sf"/>
</dbReference>
<evidence type="ECO:0000259" key="10">
    <source>
        <dbReference type="PROSITE" id="PS50109"/>
    </source>
</evidence>
<dbReference type="Gene3D" id="2.60.40.10">
    <property type="entry name" value="Immunoglobulins"/>
    <property type="match status" value="1"/>
</dbReference>
<dbReference type="Pfam" id="PF00512">
    <property type="entry name" value="HisKA"/>
    <property type="match status" value="1"/>
</dbReference>
<dbReference type="InterPro" id="IPR003661">
    <property type="entry name" value="HisK_dim/P_dom"/>
</dbReference>
<dbReference type="InterPro" id="IPR011123">
    <property type="entry name" value="Y_Y_Y"/>
</dbReference>
<feature type="transmembrane region" description="Helical" evidence="8">
    <location>
        <begin position="805"/>
        <end position="827"/>
    </location>
</feature>
<dbReference type="PROSITE" id="PS50109">
    <property type="entry name" value="HIS_KIN"/>
    <property type="match status" value="1"/>
</dbReference>
<protein>
    <recommendedName>
        <fullName evidence="2">histidine kinase</fullName>
        <ecNumber evidence="2">2.7.13.3</ecNumber>
    </recommendedName>
</protein>
<dbReference type="InterPro" id="IPR003594">
    <property type="entry name" value="HATPase_dom"/>
</dbReference>
<dbReference type="SUPFAM" id="SSF50998">
    <property type="entry name" value="Quinoprotein alcohol dehydrogenase-like"/>
    <property type="match status" value="1"/>
</dbReference>
<evidence type="ECO:0000256" key="3">
    <source>
        <dbReference type="ARBA" id="ARBA00022553"/>
    </source>
</evidence>
<dbReference type="SMART" id="SM00388">
    <property type="entry name" value="HisKA"/>
    <property type="match status" value="1"/>
</dbReference>
<dbReference type="CDD" id="cd00082">
    <property type="entry name" value="HisKA"/>
    <property type="match status" value="1"/>
</dbReference>
<dbReference type="EC" id="2.7.13.3" evidence="2"/>
<evidence type="ECO:0000256" key="1">
    <source>
        <dbReference type="ARBA" id="ARBA00000085"/>
    </source>
</evidence>
<dbReference type="InterPro" id="IPR011110">
    <property type="entry name" value="Reg_prop"/>
</dbReference>
<proteinExistence type="predicted"/>
<dbReference type="Gene3D" id="1.10.287.130">
    <property type="match status" value="1"/>
</dbReference>
<dbReference type="InterPro" id="IPR013783">
    <property type="entry name" value="Ig-like_fold"/>
</dbReference>
<dbReference type="GO" id="GO:0043565">
    <property type="term" value="F:sequence-specific DNA binding"/>
    <property type="evidence" value="ECO:0007669"/>
    <property type="project" value="InterPro"/>
</dbReference>
<dbReference type="SUPFAM" id="SSF47384">
    <property type="entry name" value="Homodimeric domain of signal transducing histidine kinase"/>
    <property type="match status" value="1"/>
</dbReference>
<dbReference type="InterPro" id="IPR011006">
    <property type="entry name" value="CheY-like_superfamily"/>
</dbReference>
<evidence type="ECO:0000256" key="2">
    <source>
        <dbReference type="ARBA" id="ARBA00012438"/>
    </source>
</evidence>
<dbReference type="PANTHER" id="PTHR43547">
    <property type="entry name" value="TWO-COMPONENT HISTIDINE KINASE"/>
    <property type="match status" value="1"/>
</dbReference>